<reference evidence="3" key="1">
    <citation type="submission" date="2019-08" db="EMBL/GenBank/DDBJ databases">
        <authorList>
            <person name="Kucharzyk K."/>
            <person name="Murdoch R.W."/>
            <person name="Higgins S."/>
            <person name="Loffler F."/>
        </authorList>
    </citation>
    <scope>NUCLEOTIDE SEQUENCE</scope>
</reference>
<gene>
    <name evidence="3" type="ORF">SDC9_05167</name>
</gene>
<name>A0A644SYC0_9ZZZZ</name>
<keyword evidence="2" id="KW-0812">Transmembrane</keyword>
<dbReference type="EMBL" id="VSSQ01000010">
    <property type="protein sequence ID" value="MPL59613.1"/>
    <property type="molecule type" value="Genomic_DNA"/>
</dbReference>
<evidence type="ECO:0000256" key="1">
    <source>
        <dbReference type="SAM" id="MobiDB-lite"/>
    </source>
</evidence>
<dbReference type="AlphaFoldDB" id="A0A644SYC0"/>
<keyword evidence="2" id="KW-1133">Transmembrane helix</keyword>
<accession>A0A644SYC0</accession>
<sequence>MSLFGNSFTNGDENTDLFGSLASQEGALIQARRDASARASAQSEQDKATKGSFASGAAGTLGALGGLAAVIPGGQVIGAGLGVLGAIVSLFK</sequence>
<proteinExistence type="predicted"/>
<comment type="caution">
    <text evidence="3">The sequence shown here is derived from an EMBL/GenBank/DDBJ whole genome shotgun (WGS) entry which is preliminary data.</text>
</comment>
<keyword evidence="2" id="KW-0472">Membrane</keyword>
<evidence type="ECO:0000256" key="2">
    <source>
        <dbReference type="SAM" id="Phobius"/>
    </source>
</evidence>
<feature type="region of interest" description="Disordered" evidence="1">
    <location>
        <begin position="33"/>
        <end position="53"/>
    </location>
</feature>
<evidence type="ECO:0000313" key="3">
    <source>
        <dbReference type="EMBL" id="MPL59613.1"/>
    </source>
</evidence>
<feature type="transmembrane region" description="Helical" evidence="2">
    <location>
        <begin position="69"/>
        <end position="91"/>
    </location>
</feature>
<organism evidence="3">
    <name type="scientific">bioreactor metagenome</name>
    <dbReference type="NCBI Taxonomy" id="1076179"/>
    <lineage>
        <taxon>unclassified sequences</taxon>
        <taxon>metagenomes</taxon>
        <taxon>ecological metagenomes</taxon>
    </lineage>
</organism>
<protein>
    <submittedName>
        <fullName evidence="3">Uncharacterized protein</fullName>
    </submittedName>
</protein>